<sequence>TPPIYVVHSSSPRHPLQAPPSPRSWGVVAAGTGLGGVADERDSHCPYLLSSKTTAKGMGSHAARHLSKLDSSLQL</sequence>
<evidence type="ECO:0000256" key="1">
    <source>
        <dbReference type="SAM" id="MobiDB-lite"/>
    </source>
</evidence>
<accession>A0A803JDC4</accession>
<evidence type="ECO:0000313" key="2">
    <source>
        <dbReference type="Ensembl" id="ENSXETP00000105897"/>
    </source>
</evidence>
<reference evidence="2" key="2">
    <citation type="submission" date="2021-03" db="UniProtKB">
        <authorList>
            <consortium name="Ensembl"/>
        </authorList>
    </citation>
    <scope>IDENTIFICATION</scope>
</reference>
<protein>
    <submittedName>
        <fullName evidence="2">Uncharacterized protein</fullName>
    </submittedName>
</protein>
<name>A0A803JDC4_XENTR</name>
<dbReference type="InParanoid" id="A0A803JDC4"/>
<feature type="region of interest" description="Disordered" evidence="1">
    <location>
        <begin position="1"/>
        <end position="23"/>
    </location>
</feature>
<dbReference type="Ensembl" id="ENSXETT00000120950">
    <property type="protein sequence ID" value="ENSXETP00000105897"/>
    <property type="gene ID" value="ENSXETG00000042152"/>
</dbReference>
<dbReference type="AlphaFoldDB" id="A0A803JDC4"/>
<organism evidence="2">
    <name type="scientific">Xenopus tropicalis</name>
    <name type="common">Western clawed frog</name>
    <name type="synonym">Silurana tropicalis</name>
    <dbReference type="NCBI Taxonomy" id="8364"/>
    <lineage>
        <taxon>Eukaryota</taxon>
        <taxon>Metazoa</taxon>
        <taxon>Chordata</taxon>
        <taxon>Craniata</taxon>
        <taxon>Vertebrata</taxon>
        <taxon>Euteleostomi</taxon>
        <taxon>Amphibia</taxon>
        <taxon>Batrachia</taxon>
        <taxon>Anura</taxon>
        <taxon>Pipoidea</taxon>
        <taxon>Pipidae</taxon>
        <taxon>Xenopodinae</taxon>
        <taxon>Xenopus</taxon>
        <taxon>Silurana</taxon>
    </lineage>
</organism>
<proteinExistence type="predicted"/>
<reference evidence="2" key="1">
    <citation type="journal article" date="2010" name="Science">
        <title>The genome of the Western clawed frog Xenopus tropicalis.</title>
        <authorList>
            <person name="Hellsten U."/>
            <person name="Harland R.M."/>
            <person name="Gilchrist M.J."/>
            <person name="Hendrix D."/>
            <person name="Jurka J."/>
            <person name="Kapitonov V."/>
            <person name="Ovcharenko I."/>
            <person name="Putnam N.H."/>
            <person name="Shu S."/>
            <person name="Taher L."/>
            <person name="Blitz I.L."/>
            <person name="Blumberg B."/>
            <person name="Dichmann D.S."/>
            <person name="Dubchak I."/>
            <person name="Amaya E."/>
            <person name="Detter J.C."/>
            <person name="Fletcher R."/>
            <person name="Gerhard D.S."/>
            <person name="Goodstein D."/>
            <person name="Graves T."/>
            <person name="Grigoriev I.V."/>
            <person name="Grimwood J."/>
            <person name="Kawashima T."/>
            <person name="Lindquist E."/>
            <person name="Lucas S.M."/>
            <person name="Mead P.E."/>
            <person name="Mitros T."/>
            <person name="Ogino H."/>
            <person name="Ohta Y."/>
            <person name="Poliakov A.V."/>
            <person name="Pollet N."/>
            <person name="Robert J."/>
            <person name="Salamov A."/>
            <person name="Sater A.K."/>
            <person name="Schmutz J."/>
            <person name="Terry A."/>
            <person name="Vize P.D."/>
            <person name="Warren W.C."/>
            <person name="Wells D."/>
            <person name="Wills A."/>
            <person name="Wilson R.K."/>
            <person name="Zimmerman L.B."/>
            <person name="Zorn A.M."/>
            <person name="Grainger R."/>
            <person name="Grammer T."/>
            <person name="Khokha M.K."/>
            <person name="Richardson P.M."/>
            <person name="Rokhsar D.S."/>
        </authorList>
    </citation>
    <scope>NUCLEOTIDE SEQUENCE [LARGE SCALE GENOMIC DNA]</scope>
    <source>
        <strain evidence="2">Nigerian</strain>
    </source>
</reference>